<evidence type="ECO:0000313" key="6">
    <source>
        <dbReference type="Proteomes" id="UP000887578"/>
    </source>
</evidence>
<keyword evidence="3 5" id="KW-1133">Transmembrane helix</keyword>
<sequence length="214" mass="23808">MALTRSPIPFSSAKQFLMPHLFTYSAYSFLHPYIPNGTIFRFPITAINKPIASVNEATKYISNLSLTEKKFILEAIKIDIKKKEVKKEIGNIENITSKQVKQLIIFNVFPFIGFGILDNMILIVAGQWINTTFGVLLGISTTAAAALGNILSDIAGVGLSYYIEIGVRKLGIHQPTLLQEQAESRKVRYIVNFSRAMGLTVGCLIGMFPLLFFE</sequence>
<evidence type="ECO:0000256" key="4">
    <source>
        <dbReference type="ARBA" id="ARBA00023136"/>
    </source>
</evidence>
<dbReference type="PANTHER" id="PTHR21706">
    <property type="entry name" value="TRANSMEMBRANE PROTEIN 65"/>
    <property type="match status" value="1"/>
</dbReference>
<evidence type="ECO:0000256" key="1">
    <source>
        <dbReference type="ARBA" id="ARBA00004141"/>
    </source>
</evidence>
<dbReference type="WBParaSite" id="PDA_v2.g18957.t1">
    <property type="protein sequence ID" value="PDA_v2.g18957.t1"/>
    <property type="gene ID" value="PDA_v2.g18957"/>
</dbReference>
<evidence type="ECO:0000256" key="2">
    <source>
        <dbReference type="ARBA" id="ARBA00022692"/>
    </source>
</evidence>
<dbReference type="InterPro" id="IPR019537">
    <property type="entry name" value="TMEM65"/>
</dbReference>
<evidence type="ECO:0000256" key="3">
    <source>
        <dbReference type="ARBA" id="ARBA00022989"/>
    </source>
</evidence>
<feature type="transmembrane region" description="Helical" evidence="5">
    <location>
        <begin position="104"/>
        <end position="129"/>
    </location>
</feature>
<evidence type="ECO:0000313" key="7">
    <source>
        <dbReference type="WBParaSite" id="PDA_v2.g18957.t1"/>
    </source>
</evidence>
<organism evidence="6 7">
    <name type="scientific">Panagrolaimus davidi</name>
    <dbReference type="NCBI Taxonomy" id="227884"/>
    <lineage>
        <taxon>Eukaryota</taxon>
        <taxon>Metazoa</taxon>
        <taxon>Ecdysozoa</taxon>
        <taxon>Nematoda</taxon>
        <taxon>Chromadorea</taxon>
        <taxon>Rhabditida</taxon>
        <taxon>Tylenchina</taxon>
        <taxon>Panagrolaimomorpha</taxon>
        <taxon>Panagrolaimoidea</taxon>
        <taxon>Panagrolaimidae</taxon>
        <taxon>Panagrolaimus</taxon>
    </lineage>
</organism>
<dbReference type="AlphaFoldDB" id="A0A914PKL5"/>
<reference evidence="7" key="1">
    <citation type="submission" date="2022-11" db="UniProtKB">
        <authorList>
            <consortium name="WormBaseParasite"/>
        </authorList>
    </citation>
    <scope>IDENTIFICATION</scope>
</reference>
<proteinExistence type="predicted"/>
<feature type="transmembrane region" description="Helical" evidence="5">
    <location>
        <begin position="135"/>
        <end position="163"/>
    </location>
</feature>
<comment type="subcellular location">
    <subcellularLocation>
        <location evidence="1">Membrane</location>
        <topology evidence="1">Multi-pass membrane protein</topology>
    </subcellularLocation>
</comment>
<protein>
    <submittedName>
        <fullName evidence="7">Transmembrane protein 65</fullName>
    </submittedName>
</protein>
<keyword evidence="4 5" id="KW-0472">Membrane</keyword>
<dbReference type="GO" id="GO:0005739">
    <property type="term" value="C:mitochondrion"/>
    <property type="evidence" value="ECO:0007669"/>
    <property type="project" value="TreeGrafter"/>
</dbReference>
<evidence type="ECO:0000256" key="5">
    <source>
        <dbReference type="SAM" id="Phobius"/>
    </source>
</evidence>
<keyword evidence="2 5" id="KW-0812">Transmembrane</keyword>
<keyword evidence="6" id="KW-1185">Reference proteome</keyword>
<dbReference type="Pfam" id="PF10507">
    <property type="entry name" value="TMEM65"/>
    <property type="match status" value="1"/>
</dbReference>
<dbReference type="GO" id="GO:0016020">
    <property type="term" value="C:membrane"/>
    <property type="evidence" value="ECO:0007669"/>
    <property type="project" value="UniProtKB-SubCell"/>
</dbReference>
<dbReference type="Proteomes" id="UP000887578">
    <property type="component" value="Unplaced"/>
</dbReference>
<accession>A0A914PKL5</accession>
<dbReference type="PANTHER" id="PTHR21706:SF15">
    <property type="entry name" value="TRANSMEMBRANE PROTEIN 65"/>
    <property type="match status" value="1"/>
</dbReference>
<name>A0A914PKL5_9BILA</name>
<feature type="transmembrane region" description="Helical" evidence="5">
    <location>
        <begin position="193"/>
        <end position="213"/>
    </location>
</feature>